<sequence length="398" mass="45300">MSVAADSPVHSSSSDDFIAYLDDALAASSPDGSSDKEVENQDELESASRTKRCKFEITDETEESTSEGIVKQNLEESVEVDVCTHPGSFGDMCIRCGQKLDGESGVTFGYIHKGLRLHDEEISRLRNTDVKNLLSRKKLYLILDLDHTLLNSTHLPQLHSEELHLLSQSDSLADVSKGSLFKLENMGMMTKLRPFVRTFLKEASEMFEMYIYTMESAVLILDDTEHAWMKHKDNLILMERYHFFGSSCLQFGFSCKSLAELKTDEDEVQGALSKILKVLKQVHYKFFDELKEDIAERDVRQVLKSVRREVLSGCVVVFSRIFHGALPSLRKMAEQLGATCLVELDDSVTHVVATDAGTEKARWAVKEKRFLVHPRWIEAANYFWEKQPEENFVLKKKQ</sequence>
<dbReference type="InterPro" id="IPR036412">
    <property type="entry name" value="HAD-like_sf"/>
</dbReference>
<dbReference type="EMBL" id="JASCZI010212690">
    <property type="protein sequence ID" value="MED6200089.1"/>
    <property type="molecule type" value="Genomic_DNA"/>
</dbReference>
<comment type="catalytic activity">
    <reaction evidence="5">
        <text>O-phospho-L-seryl-[protein] + H2O = L-seryl-[protein] + phosphate</text>
        <dbReference type="Rhea" id="RHEA:20629"/>
        <dbReference type="Rhea" id="RHEA-COMP:9863"/>
        <dbReference type="Rhea" id="RHEA-COMP:11604"/>
        <dbReference type="ChEBI" id="CHEBI:15377"/>
        <dbReference type="ChEBI" id="CHEBI:29999"/>
        <dbReference type="ChEBI" id="CHEBI:43474"/>
        <dbReference type="ChEBI" id="CHEBI:83421"/>
        <dbReference type="EC" id="3.1.3.16"/>
    </reaction>
</comment>
<organism evidence="9 10">
    <name type="scientific">Stylosanthes scabra</name>
    <dbReference type="NCBI Taxonomy" id="79078"/>
    <lineage>
        <taxon>Eukaryota</taxon>
        <taxon>Viridiplantae</taxon>
        <taxon>Streptophyta</taxon>
        <taxon>Embryophyta</taxon>
        <taxon>Tracheophyta</taxon>
        <taxon>Spermatophyta</taxon>
        <taxon>Magnoliopsida</taxon>
        <taxon>eudicotyledons</taxon>
        <taxon>Gunneridae</taxon>
        <taxon>Pentapetalae</taxon>
        <taxon>rosids</taxon>
        <taxon>fabids</taxon>
        <taxon>Fabales</taxon>
        <taxon>Fabaceae</taxon>
        <taxon>Papilionoideae</taxon>
        <taxon>50 kb inversion clade</taxon>
        <taxon>dalbergioids sensu lato</taxon>
        <taxon>Dalbergieae</taxon>
        <taxon>Pterocarpus clade</taxon>
        <taxon>Stylosanthes</taxon>
    </lineage>
</organism>
<dbReference type="PANTHER" id="PTHR23081">
    <property type="entry name" value="RNA POLYMERASE II CTD PHOSPHATASE"/>
    <property type="match status" value="1"/>
</dbReference>
<feature type="region of interest" description="Disordered" evidence="7">
    <location>
        <begin position="28"/>
        <end position="50"/>
    </location>
</feature>
<dbReference type="CDD" id="cd17729">
    <property type="entry name" value="BRCT_CTDP1"/>
    <property type="match status" value="1"/>
</dbReference>
<name>A0ABU6XPW6_9FABA</name>
<dbReference type="SMART" id="SM00292">
    <property type="entry name" value="BRCT"/>
    <property type="match status" value="1"/>
</dbReference>
<comment type="subcellular location">
    <subcellularLocation>
        <location evidence="1">Nucleus</location>
    </subcellularLocation>
</comment>
<proteinExistence type="predicted"/>
<dbReference type="Gene3D" id="3.40.50.1000">
    <property type="entry name" value="HAD superfamily/HAD-like"/>
    <property type="match status" value="2"/>
</dbReference>
<comment type="catalytic activity">
    <reaction evidence="6">
        <text>O-phospho-L-threonyl-[protein] + H2O = L-threonyl-[protein] + phosphate</text>
        <dbReference type="Rhea" id="RHEA:47004"/>
        <dbReference type="Rhea" id="RHEA-COMP:11060"/>
        <dbReference type="Rhea" id="RHEA-COMP:11605"/>
        <dbReference type="ChEBI" id="CHEBI:15377"/>
        <dbReference type="ChEBI" id="CHEBI:30013"/>
        <dbReference type="ChEBI" id="CHEBI:43474"/>
        <dbReference type="ChEBI" id="CHEBI:61977"/>
        <dbReference type="EC" id="3.1.3.16"/>
    </reaction>
</comment>
<dbReference type="InterPro" id="IPR001357">
    <property type="entry name" value="BRCT_dom"/>
</dbReference>
<evidence type="ECO:0000256" key="1">
    <source>
        <dbReference type="ARBA" id="ARBA00004123"/>
    </source>
</evidence>
<dbReference type="PROSITE" id="PS50172">
    <property type="entry name" value="BRCT"/>
    <property type="match status" value="1"/>
</dbReference>
<dbReference type="InterPro" id="IPR036420">
    <property type="entry name" value="BRCT_dom_sf"/>
</dbReference>
<evidence type="ECO:0000313" key="10">
    <source>
        <dbReference type="Proteomes" id="UP001341840"/>
    </source>
</evidence>
<accession>A0ABU6XPW6</accession>
<evidence type="ECO:0000256" key="7">
    <source>
        <dbReference type="SAM" id="MobiDB-lite"/>
    </source>
</evidence>
<evidence type="ECO:0000256" key="2">
    <source>
        <dbReference type="ARBA" id="ARBA00013081"/>
    </source>
</evidence>
<evidence type="ECO:0000259" key="8">
    <source>
        <dbReference type="PROSITE" id="PS50172"/>
    </source>
</evidence>
<dbReference type="Pfam" id="PF00533">
    <property type="entry name" value="BRCT"/>
    <property type="match status" value="1"/>
</dbReference>
<gene>
    <name evidence="9" type="ORF">PIB30_081914</name>
</gene>
<dbReference type="InterPro" id="IPR023214">
    <property type="entry name" value="HAD_sf"/>
</dbReference>
<protein>
    <recommendedName>
        <fullName evidence="2">protein-serine/threonine phosphatase</fullName>
        <ecNumber evidence="2">3.1.3.16</ecNumber>
    </recommendedName>
</protein>
<dbReference type="InterPro" id="IPR039189">
    <property type="entry name" value="Fcp1"/>
</dbReference>
<evidence type="ECO:0000256" key="6">
    <source>
        <dbReference type="ARBA" id="ARBA00048336"/>
    </source>
</evidence>
<evidence type="ECO:0000256" key="3">
    <source>
        <dbReference type="ARBA" id="ARBA00022801"/>
    </source>
</evidence>
<dbReference type="InterPro" id="IPR004274">
    <property type="entry name" value="FCP1_dom"/>
</dbReference>
<dbReference type="PANTHER" id="PTHR23081:SF36">
    <property type="entry name" value="RNA POLYMERASE II SUBUNIT A C-TERMINAL DOMAIN PHOSPHATASE"/>
    <property type="match status" value="1"/>
</dbReference>
<dbReference type="Pfam" id="PF03031">
    <property type="entry name" value="NIF"/>
    <property type="match status" value="1"/>
</dbReference>
<dbReference type="SMART" id="SM00577">
    <property type="entry name" value="CPDc"/>
    <property type="match status" value="1"/>
</dbReference>
<dbReference type="Proteomes" id="UP001341840">
    <property type="component" value="Unassembled WGS sequence"/>
</dbReference>
<evidence type="ECO:0000256" key="5">
    <source>
        <dbReference type="ARBA" id="ARBA00047761"/>
    </source>
</evidence>
<dbReference type="Gene3D" id="3.40.50.10190">
    <property type="entry name" value="BRCT domain"/>
    <property type="match status" value="1"/>
</dbReference>
<dbReference type="SUPFAM" id="SSF52113">
    <property type="entry name" value="BRCT domain"/>
    <property type="match status" value="1"/>
</dbReference>
<dbReference type="EC" id="3.1.3.16" evidence="2"/>
<evidence type="ECO:0000256" key="4">
    <source>
        <dbReference type="ARBA" id="ARBA00023242"/>
    </source>
</evidence>
<feature type="domain" description="BRCT" evidence="8">
    <location>
        <begin position="306"/>
        <end position="394"/>
    </location>
</feature>
<keyword evidence="3" id="KW-0378">Hydrolase</keyword>
<dbReference type="SUPFAM" id="SSF56784">
    <property type="entry name" value="HAD-like"/>
    <property type="match status" value="1"/>
</dbReference>
<evidence type="ECO:0000313" key="9">
    <source>
        <dbReference type="EMBL" id="MED6200089.1"/>
    </source>
</evidence>
<keyword evidence="10" id="KW-1185">Reference proteome</keyword>
<comment type="caution">
    <text evidence="9">The sequence shown here is derived from an EMBL/GenBank/DDBJ whole genome shotgun (WGS) entry which is preliminary data.</text>
</comment>
<keyword evidence="4" id="KW-0539">Nucleus</keyword>
<reference evidence="9 10" key="1">
    <citation type="journal article" date="2023" name="Plants (Basel)">
        <title>Bridging the Gap: Combining Genomics and Transcriptomics Approaches to Understand Stylosanthes scabra, an Orphan Legume from the Brazilian Caatinga.</title>
        <authorList>
            <person name="Ferreira-Neto J.R.C."/>
            <person name="da Silva M.D."/>
            <person name="Binneck E."/>
            <person name="de Melo N.F."/>
            <person name="da Silva R.H."/>
            <person name="de Melo A.L.T.M."/>
            <person name="Pandolfi V."/>
            <person name="Bustamante F.O."/>
            <person name="Brasileiro-Vidal A.C."/>
            <person name="Benko-Iseppon A.M."/>
        </authorList>
    </citation>
    <scope>NUCLEOTIDE SEQUENCE [LARGE SCALE GENOMIC DNA]</scope>
    <source>
        <tissue evidence="9">Leaves</tissue>
    </source>
</reference>